<gene>
    <name evidence="2" type="ORF">CROQUDRAFT_672115</name>
</gene>
<sequence length="467" mass="51399">MSATYAIYTSPNHKPIPDHLPTLIITPHGKPHQVLYTYLHTNYNKENYLLTPSDQGDLCVAKLFPPPHLKNKQTTGSGSDRQAIRCEASRNLKWTIRNEGIQNPVYKLTLPNPDNPQIEQPLFQVSKPNPNCPWWTLFYFTYAGHLIPPKRIEFGKIIKNSSNDSRGGSSETKISVTGKTEEEKAVWKTLGEGNEDMVEWILICASLNVLDDEIAKAVEAAGVRLASGPNGVSTSIPTQSSGPARQLHPTGSARPPATAPIRPAVYNAPQSRSHRPPPPSGPPRHLPPSQHNRSNGPMPVSRGSSTSSHPHSHDPHGRVTTPTSQLPSVALQSTHSQRSTPQGSRPMPTGIPASLRGPPTSSHHHHPPPSSHHPHQIPSSPHRPPPQSSNHHHHQIPPSPHRQPTQSSNHHHHHQIPPSPHRQPTQSSNHHQYIVPNNSNQSNSRPGLRAMAQTTPPSNDHRIRQVK</sequence>
<feature type="compositionally biased region" description="Low complexity" evidence="1">
    <location>
        <begin position="253"/>
        <end position="264"/>
    </location>
</feature>
<feature type="compositionally biased region" description="Pro residues" evidence="1">
    <location>
        <begin position="276"/>
        <end position="286"/>
    </location>
</feature>
<feature type="compositionally biased region" description="Polar residues" evidence="1">
    <location>
        <begin position="159"/>
        <end position="178"/>
    </location>
</feature>
<name>A0A9P6NFY8_9BASI</name>
<dbReference type="OrthoDB" id="2538408at2759"/>
<feature type="compositionally biased region" description="Polar residues" evidence="1">
    <location>
        <begin position="230"/>
        <end position="243"/>
    </location>
</feature>
<evidence type="ECO:0000313" key="3">
    <source>
        <dbReference type="Proteomes" id="UP000886653"/>
    </source>
</evidence>
<comment type="caution">
    <text evidence="2">The sequence shown here is derived from an EMBL/GenBank/DDBJ whole genome shotgun (WGS) entry which is preliminary data.</text>
</comment>
<organism evidence="2 3">
    <name type="scientific">Cronartium quercuum f. sp. fusiforme G11</name>
    <dbReference type="NCBI Taxonomy" id="708437"/>
    <lineage>
        <taxon>Eukaryota</taxon>
        <taxon>Fungi</taxon>
        <taxon>Dikarya</taxon>
        <taxon>Basidiomycota</taxon>
        <taxon>Pucciniomycotina</taxon>
        <taxon>Pucciniomycetes</taxon>
        <taxon>Pucciniales</taxon>
        <taxon>Coleosporiaceae</taxon>
        <taxon>Cronartium</taxon>
    </lineage>
</organism>
<feature type="region of interest" description="Disordered" evidence="1">
    <location>
        <begin position="159"/>
        <end position="182"/>
    </location>
</feature>
<dbReference type="AlphaFoldDB" id="A0A9P6NFY8"/>
<accession>A0A9P6NFY8</accession>
<feature type="compositionally biased region" description="Polar residues" evidence="1">
    <location>
        <begin position="425"/>
        <end position="445"/>
    </location>
</feature>
<evidence type="ECO:0000256" key="1">
    <source>
        <dbReference type="SAM" id="MobiDB-lite"/>
    </source>
</evidence>
<reference evidence="2" key="1">
    <citation type="submission" date="2013-11" db="EMBL/GenBank/DDBJ databases">
        <title>Genome sequence of the fusiform rust pathogen reveals effectors for host alternation and coevolution with pine.</title>
        <authorList>
            <consortium name="DOE Joint Genome Institute"/>
            <person name="Smith K."/>
            <person name="Pendleton A."/>
            <person name="Kubisiak T."/>
            <person name="Anderson C."/>
            <person name="Salamov A."/>
            <person name="Aerts A."/>
            <person name="Riley R."/>
            <person name="Clum A."/>
            <person name="Lindquist E."/>
            <person name="Ence D."/>
            <person name="Campbell M."/>
            <person name="Kronenberg Z."/>
            <person name="Feau N."/>
            <person name="Dhillon B."/>
            <person name="Hamelin R."/>
            <person name="Burleigh J."/>
            <person name="Smith J."/>
            <person name="Yandell M."/>
            <person name="Nelson C."/>
            <person name="Grigoriev I."/>
            <person name="Davis J."/>
        </authorList>
    </citation>
    <scope>NUCLEOTIDE SEQUENCE</scope>
    <source>
        <strain evidence="2">G11</strain>
    </source>
</reference>
<proteinExistence type="predicted"/>
<dbReference type="EMBL" id="MU167287">
    <property type="protein sequence ID" value="KAG0144882.1"/>
    <property type="molecule type" value="Genomic_DNA"/>
</dbReference>
<feature type="region of interest" description="Disordered" evidence="1">
    <location>
        <begin position="226"/>
        <end position="467"/>
    </location>
</feature>
<feature type="compositionally biased region" description="Basic residues" evidence="1">
    <location>
        <begin position="362"/>
        <end position="375"/>
    </location>
</feature>
<protein>
    <submittedName>
        <fullName evidence="2">Uncharacterized protein</fullName>
    </submittedName>
</protein>
<feature type="compositionally biased region" description="Polar residues" evidence="1">
    <location>
        <begin position="320"/>
        <end position="343"/>
    </location>
</feature>
<evidence type="ECO:0000313" key="2">
    <source>
        <dbReference type="EMBL" id="KAG0144882.1"/>
    </source>
</evidence>
<keyword evidence="3" id="KW-1185">Reference proteome</keyword>
<dbReference type="Proteomes" id="UP000886653">
    <property type="component" value="Unassembled WGS sequence"/>
</dbReference>